<evidence type="ECO:0000313" key="1">
    <source>
        <dbReference type="EMBL" id="KAK2150568.1"/>
    </source>
</evidence>
<keyword evidence="2" id="KW-1185">Reference proteome</keyword>
<dbReference type="Proteomes" id="UP001208570">
    <property type="component" value="Unassembled WGS sequence"/>
</dbReference>
<evidence type="ECO:0000313" key="2">
    <source>
        <dbReference type="Proteomes" id="UP001208570"/>
    </source>
</evidence>
<dbReference type="EMBL" id="JAODUP010000399">
    <property type="protein sequence ID" value="KAK2150568.1"/>
    <property type="molecule type" value="Genomic_DNA"/>
</dbReference>
<dbReference type="AlphaFoldDB" id="A0AAD9JD78"/>
<protein>
    <submittedName>
        <fullName evidence="1">Uncharacterized protein</fullName>
    </submittedName>
</protein>
<accession>A0AAD9JD78</accession>
<sequence>MGFSTVLGTSQPSFWRALEHLRMDHANVKAAILLSFRGQPPAKRVKTATKQVQERLVNLCTVYHKEEKTITQLLTGIGHCIGWK</sequence>
<organism evidence="1 2">
    <name type="scientific">Paralvinella palmiformis</name>
    <dbReference type="NCBI Taxonomy" id="53620"/>
    <lineage>
        <taxon>Eukaryota</taxon>
        <taxon>Metazoa</taxon>
        <taxon>Spiralia</taxon>
        <taxon>Lophotrochozoa</taxon>
        <taxon>Annelida</taxon>
        <taxon>Polychaeta</taxon>
        <taxon>Sedentaria</taxon>
        <taxon>Canalipalpata</taxon>
        <taxon>Terebellida</taxon>
        <taxon>Terebelliformia</taxon>
        <taxon>Alvinellidae</taxon>
        <taxon>Paralvinella</taxon>
    </lineage>
</organism>
<proteinExistence type="predicted"/>
<comment type="caution">
    <text evidence="1">The sequence shown here is derived from an EMBL/GenBank/DDBJ whole genome shotgun (WGS) entry which is preliminary data.</text>
</comment>
<gene>
    <name evidence="1" type="ORF">LSH36_399g00033</name>
</gene>
<reference evidence="1" key="1">
    <citation type="journal article" date="2023" name="Mol. Biol. Evol.">
        <title>Third-Generation Sequencing Reveals the Adaptive Role of the Epigenome in Three Deep-Sea Polychaetes.</title>
        <authorList>
            <person name="Perez M."/>
            <person name="Aroh O."/>
            <person name="Sun Y."/>
            <person name="Lan Y."/>
            <person name="Juniper S.K."/>
            <person name="Young C.R."/>
            <person name="Angers B."/>
            <person name="Qian P.Y."/>
        </authorList>
    </citation>
    <scope>NUCLEOTIDE SEQUENCE</scope>
    <source>
        <strain evidence="1">P08H-3</strain>
    </source>
</reference>
<name>A0AAD9JD78_9ANNE</name>